<dbReference type="OMA" id="CNTHYEV"/>
<sequence>MDEVSRILRCGSHYEVLKLAEPGAVAVFVAVQQVRRRYKELAILVHPDKNRAPDAEAVFKRLSEAYECLADEDSQRSYLQKLQQPTASRAGVRSPKPARPKYKNKRKRKAPEPPTAAQAKEPLSTKRRSTPEEVWQQFQREEEELARREFHAKGNGISWTPIWTPRRRSGRHGTSRI</sequence>
<reference evidence="3 4" key="1">
    <citation type="journal article" date="2006" name="Science">
        <title>Phytophthora genome sequences uncover evolutionary origins and mechanisms of pathogenesis.</title>
        <authorList>
            <person name="Tyler B.M."/>
            <person name="Tripathy S."/>
            <person name="Zhang X."/>
            <person name="Dehal P."/>
            <person name="Jiang R.H."/>
            <person name="Aerts A."/>
            <person name="Arredondo F.D."/>
            <person name="Baxter L."/>
            <person name="Bensasson D."/>
            <person name="Beynon J.L."/>
            <person name="Chapman J."/>
            <person name="Damasceno C.M."/>
            <person name="Dorrance A.E."/>
            <person name="Dou D."/>
            <person name="Dickerman A.W."/>
            <person name="Dubchak I.L."/>
            <person name="Garbelotto M."/>
            <person name="Gijzen M."/>
            <person name="Gordon S.G."/>
            <person name="Govers F."/>
            <person name="Grunwald N.J."/>
            <person name="Huang W."/>
            <person name="Ivors K.L."/>
            <person name="Jones R.W."/>
            <person name="Kamoun S."/>
            <person name="Krampis K."/>
            <person name="Lamour K.H."/>
            <person name="Lee M.K."/>
            <person name="McDonald W.H."/>
            <person name="Medina M."/>
            <person name="Meijer H.J."/>
            <person name="Nordberg E.K."/>
            <person name="Maclean D.J."/>
            <person name="Ospina-Giraldo M.D."/>
            <person name="Morris P.F."/>
            <person name="Phuntumart V."/>
            <person name="Putnam N.H."/>
            <person name="Rash S."/>
            <person name="Rose J.K."/>
            <person name="Sakihama Y."/>
            <person name="Salamov A.A."/>
            <person name="Savidor A."/>
            <person name="Scheuring C.F."/>
            <person name="Smith B.M."/>
            <person name="Sobral B.W."/>
            <person name="Terry A."/>
            <person name="Torto-Alalibo T.A."/>
            <person name="Win J."/>
            <person name="Xu Z."/>
            <person name="Zhang H."/>
            <person name="Grigoriev I.V."/>
            <person name="Rokhsar D.S."/>
            <person name="Boore J.L."/>
        </authorList>
    </citation>
    <scope>NUCLEOTIDE SEQUENCE [LARGE SCALE GENOMIC DNA]</scope>
    <source>
        <strain evidence="3 4">P6497</strain>
    </source>
</reference>
<dbReference type="InterPro" id="IPR001623">
    <property type="entry name" value="DnaJ_domain"/>
</dbReference>
<evidence type="ECO:0000259" key="2">
    <source>
        <dbReference type="PROSITE" id="PS50076"/>
    </source>
</evidence>
<dbReference type="InterPro" id="IPR036869">
    <property type="entry name" value="J_dom_sf"/>
</dbReference>
<dbReference type="Pfam" id="PF00226">
    <property type="entry name" value="DnaJ"/>
    <property type="match status" value="1"/>
</dbReference>
<dbReference type="SMART" id="SM00271">
    <property type="entry name" value="DnaJ"/>
    <property type="match status" value="1"/>
</dbReference>
<dbReference type="PANTHER" id="PTHR43908">
    <property type="entry name" value="AT29763P-RELATED"/>
    <property type="match status" value="1"/>
</dbReference>
<dbReference type="Proteomes" id="UP000002640">
    <property type="component" value="Unassembled WGS sequence"/>
</dbReference>
<feature type="compositionally biased region" description="Polar residues" evidence="1">
    <location>
        <begin position="77"/>
        <end position="87"/>
    </location>
</feature>
<feature type="region of interest" description="Disordered" evidence="1">
    <location>
        <begin position="156"/>
        <end position="177"/>
    </location>
</feature>
<dbReference type="Gene3D" id="1.10.287.110">
    <property type="entry name" value="DnaJ domain"/>
    <property type="match status" value="1"/>
</dbReference>
<feature type="domain" description="J" evidence="2">
    <location>
        <begin position="12"/>
        <end position="83"/>
    </location>
</feature>
<accession>G4YQ54</accession>
<keyword evidence="4" id="KW-1185">Reference proteome</keyword>
<dbReference type="SUPFAM" id="SSF46565">
    <property type="entry name" value="Chaperone J-domain"/>
    <property type="match status" value="1"/>
</dbReference>
<name>G4YQ54_PHYSP</name>
<dbReference type="PRINTS" id="PR00625">
    <property type="entry name" value="JDOMAIN"/>
</dbReference>
<feature type="compositionally biased region" description="Basic residues" evidence="1">
    <location>
        <begin position="96"/>
        <end position="109"/>
    </location>
</feature>
<feature type="region of interest" description="Disordered" evidence="1">
    <location>
        <begin position="77"/>
        <end position="143"/>
    </location>
</feature>
<dbReference type="InParanoid" id="G4YQ54"/>
<evidence type="ECO:0000313" key="4">
    <source>
        <dbReference type="Proteomes" id="UP000002640"/>
    </source>
</evidence>
<dbReference type="SMR" id="G4YQ54"/>
<dbReference type="GeneID" id="20653476"/>
<dbReference type="GO" id="GO:0005789">
    <property type="term" value="C:endoplasmic reticulum membrane"/>
    <property type="evidence" value="ECO:0007669"/>
    <property type="project" value="TreeGrafter"/>
</dbReference>
<dbReference type="AlphaFoldDB" id="G4YQ54"/>
<dbReference type="PANTHER" id="PTHR43908:SF3">
    <property type="entry name" value="AT29763P-RELATED"/>
    <property type="match status" value="1"/>
</dbReference>
<organism evidence="3 4">
    <name type="scientific">Phytophthora sojae (strain P6497)</name>
    <name type="common">Soybean stem and root rot agent</name>
    <name type="synonym">Phytophthora megasperma f. sp. glycines</name>
    <dbReference type="NCBI Taxonomy" id="1094619"/>
    <lineage>
        <taxon>Eukaryota</taxon>
        <taxon>Sar</taxon>
        <taxon>Stramenopiles</taxon>
        <taxon>Oomycota</taxon>
        <taxon>Peronosporomycetes</taxon>
        <taxon>Peronosporales</taxon>
        <taxon>Peronosporaceae</taxon>
        <taxon>Phytophthora</taxon>
    </lineage>
</organism>
<evidence type="ECO:0000256" key="1">
    <source>
        <dbReference type="SAM" id="MobiDB-lite"/>
    </source>
</evidence>
<evidence type="ECO:0000313" key="3">
    <source>
        <dbReference type="EMBL" id="EGZ29558.1"/>
    </source>
</evidence>
<dbReference type="KEGG" id="psoj:PHYSODRAFT_466799"/>
<dbReference type="EMBL" id="JH159151">
    <property type="protein sequence ID" value="EGZ29558.1"/>
    <property type="molecule type" value="Genomic_DNA"/>
</dbReference>
<dbReference type="PROSITE" id="PS50076">
    <property type="entry name" value="DNAJ_2"/>
    <property type="match status" value="1"/>
</dbReference>
<feature type="compositionally biased region" description="Basic residues" evidence="1">
    <location>
        <begin position="165"/>
        <end position="177"/>
    </location>
</feature>
<gene>
    <name evidence="3" type="ORF">PHYSODRAFT_466799</name>
</gene>
<dbReference type="CDD" id="cd06257">
    <property type="entry name" value="DnaJ"/>
    <property type="match status" value="1"/>
</dbReference>
<proteinExistence type="predicted"/>
<dbReference type="GO" id="GO:0071218">
    <property type="term" value="P:cellular response to misfolded protein"/>
    <property type="evidence" value="ECO:0007669"/>
    <property type="project" value="TreeGrafter"/>
</dbReference>
<dbReference type="RefSeq" id="XP_009516833.1">
    <property type="nucleotide sequence ID" value="XM_009518538.1"/>
</dbReference>
<protein>
    <recommendedName>
        <fullName evidence="2">J domain-containing protein</fullName>
    </recommendedName>
</protein>
<dbReference type="InterPro" id="IPR051100">
    <property type="entry name" value="DnaJ_subfamily_B/C"/>
</dbReference>
<dbReference type="GO" id="GO:0030544">
    <property type="term" value="F:Hsp70 protein binding"/>
    <property type="evidence" value="ECO:0007669"/>
    <property type="project" value="TreeGrafter"/>
</dbReference>